<feature type="domain" description="Acyl-ACP thioesterase-like C-terminal" evidence="9">
    <location>
        <begin position="153"/>
        <end position="241"/>
    </location>
</feature>
<keyword evidence="11" id="KW-1185">Reference proteome</keyword>
<dbReference type="InterPro" id="IPR002864">
    <property type="entry name" value="Acyl-ACP_thioesterase_NHD"/>
</dbReference>
<sequence>MGLTYQEQYTIPFDIVDVKRDVKLSLLILRCLEISGRQAISLGRSDRYIFEEYGLVWIVTDYEMTIDRLPHYGETVTIATEAVSHNKFFCYRKFYIYDADGNQIMDILCYFVLLELDSRKLSPVPADLVAPFESEMVKKVQRAPKLPALDDLISQVYRIRYFDIDMNGHVNNSKYLEWMFDVMDYDFLLHHVPKRLQLKYIKEVAPGGMIDSQHRLDNLTSQHAIVADGELRAQAQVEWRKVDEEAE</sequence>
<dbReference type="PANTHER" id="PTHR31727">
    <property type="entry name" value="OLEOYL-ACYL CARRIER PROTEIN THIOESTERASE 1, CHLOROPLASTIC"/>
    <property type="match status" value="1"/>
</dbReference>
<evidence type="ECO:0000256" key="4">
    <source>
        <dbReference type="ARBA" id="ARBA00022832"/>
    </source>
</evidence>
<evidence type="ECO:0000256" key="1">
    <source>
        <dbReference type="ARBA" id="ARBA00006500"/>
    </source>
</evidence>
<comment type="caution">
    <text evidence="10">The sequence shown here is derived from an EMBL/GenBank/DDBJ whole genome shotgun (WGS) entry which is preliminary data.</text>
</comment>
<dbReference type="GO" id="GO:0016297">
    <property type="term" value="F:fatty acyl-[ACP] hydrolase activity"/>
    <property type="evidence" value="ECO:0007669"/>
    <property type="project" value="UniProtKB-EC"/>
</dbReference>
<feature type="domain" description="Acyl-ACP thioesterase N-terminal hotdog" evidence="8">
    <location>
        <begin position="2"/>
        <end position="132"/>
    </location>
</feature>
<keyword evidence="3 10" id="KW-0378">Hydrolase</keyword>
<dbReference type="Proteomes" id="UP001549055">
    <property type="component" value="Unassembled WGS sequence"/>
</dbReference>
<evidence type="ECO:0000256" key="3">
    <source>
        <dbReference type="ARBA" id="ARBA00022801"/>
    </source>
</evidence>
<evidence type="ECO:0000256" key="5">
    <source>
        <dbReference type="ARBA" id="ARBA00022946"/>
    </source>
</evidence>
<keyword evidence="2" id="KW-0444">Lipid biosynthesis</keyword>
<evidence type="ECO:0000313" key="10">
    <source>
        <dbReference type="EMBL" id="MET3643799.1"/>
    </source>
</evidence>
<proteinExistence type="inferred from homology"/>
<dbReference type="RefSeq" id="WP_253363132.1">
    <property type="nucleotide sequence ID" value="NZ_JALJXU010000001.1"/>
</dbReference>
<dbReference type="EMBL" id="JBEPMK010000001">
    <property type="protein sequence ID" value="MET3643799.1"/>
    <property type="molecule type" value="Genomic_DNA"/>
</dbReference>
<organism evidence="10 11">
    <name type="scientific">Streptococcus gallinaceus</name>
    <dbReference type="NCBI Taxonomy" id="165758"/>
    <lineage>
        <taxon>Bacteria</taxon>
        <taxon>Bacillati</taxon>
        <taxon>Bacillota</taxon>
        <taxon>Bacilli</taxon>
        <taxon>Lactobacillales</taxon>
        <taxon>Streptococcaceae</taxon>
        <taxon>Streptococcus</taxon>
    </lineage>
</organism>
<gene>
    <name evidence="10" type="ORF">ABID27_000416</name>
</gene>
<evidence type="ECO:0000313" key="11">
    <source>
        <dbReference type="Proteomes" id="UP001549055"/>
    </source>
</evidence>
<keyword evidence="6" id="KW-0443">Lipid metabolism</keyword>
<evidence type="ECO:0000256" key="2">
    <source>
        <dbReference type="ARBA" id="ARBA00022516"/>
    </source>
</evidence>
<dbReference type="EC" id="3.1.2.21" evidence="10"/>
<dbReference type="InterPro" id="IPR049427">
    <property type="entry name" value="Acyl-ACP_TE_C"/>
</dbReference>
<comment type="similarity">
    <text evidence="1">Belongs to the acyl-ACP thioesterase family.</text>
</comment>
<dbReference type="InterPro" id="IPR045023">
    <property type="entry name" value="FATA/B"/>
</dbReference>
<protein>
    <submittedName>
        <fullName evidence="10">Medium-chain acyl-[acyl-carrier-protein] hydrolase</fullName>
        <ecNumber evidence="10">3.1.2.21</ecNumber>
    </submittedName>
</protein>
<dbReference type="InterPro" id="IPR029069">
    <property type="entry name" value="HotDog_dom_sf"/>
</dbReference>
<dbReference type="SUPFAM" id="SSF54637">
    <property type="entry name" value="Thioesterase/thiol ester dehydrase-isomerase"/>
    <property type="match status" value="2"/>
</dbReference>
<keyword evidence="5" id="KW-0809">Transit peptide</keyword>
<name>A0ABV2JLC0_9STRE</name>
<dbReference type="Gene3D" id="3.10.129.10">
    <property type="entry name" value="Hotdog Thioesterase"/>
    <property type="match status" value="1"/>
</dbReference>
<evidence type="ECO:0000256" key="7">
    <source>
        <dbReference type="ARBA" id="ARBA00023160"/>
    </source>
</evidence>
<evidence type="ECO:0000259" key="8">
    <source>
        <dbReference type="Pfam" id="PF01643"/>
    </source>
</evidence>
<keyword evidence="4" id="KW-0276">Fatty acid metabolism</keyword>
<keyword evidence="7" id="KW-0275">Fatty acid biosynthesis</keyword>
<dbReference type="Pfam" id="PF01643">
    <property type="entry name" value="Acyl-ACP_TE"/>
    <property type="match status" value="1"/>
</dbReference>
<reference evidence="10 11" key="1">
    <citation type="submission" date="2024-06" db="EMBL/GenBank/DDBJ databases">
        <title>Genomic Encyclopedia of Type Strains, Phase IV (KMG-IV): sequencing the most valuable type-strain genomes for metagenomic binning, comparative biology and taxonomic classification.</title>
        <authorList>
            <person name="Goeker M."/>
        </authorList>
    </citation>
    <scope>NUCLEOTIDE SEQUENCE [LARGE SCALE GENOMIC DNA]</scope>
    <source>
        <strain evidence="10 11">DSM 15349</strain>
    </source>
</reference>
<dbReference type="CDD" id="cd00586">
    <property type="entry name" value="4HBT"/>
    <property type="match status" value="1"/>
</dbReference>
<dbReference type="PANTHER" id="PTHR31727:SF6">
    <property type="entry name" value="OLEOYL-ACYL CARRIER PROTEIN THIOESTERASE 1, CHLOROPLASTIC"/>
    <property type="match status" value="1"/>
</dbReference>
<dbReference type="Pfam" id="PF20791">
    <property type="entry name" value="Acyl-ACP_TE_C"/>
    <property type="match status" value="1"/>
</dbReference>
<accession>A0ABV2JLC0</accession>
<evidence type="ECO:0000256" key="6">
    <source>
        <dbReference type="ARBA" id="ARBA00023098"/>
    </source>
</evidence>
<evidence type="ECO:0000259" key="9">
    <source>
        <dbReference type="Pfam" id="PF20791"/>
    </source>
</evidence>